<dbReference type="Proteomes" id="UP000076761">
    <property type="component" value="Unassembled WGS sequence"/>
</dbReference>
<dbReference type="EMBL" id="KV425586">
    <property type="protein sequence ID" value="KZT23367.1"/>
    <property type="molecule type" value="Genomic_DNA"/>
</dbReference>
<organism evidence="1 2">
    <name type="scientific">Neolentinus lepideus HHB14362 ss-1</name>
    <dbReference type="NCBI Taxonomy" id="1314782"/>
    <lineage>
        <taxon>Eukaryota</taxon>
        <taxon>Fungi</taxon>
        <taxon>Dikarya</taxon>
        <taxon>Basidiomycota</taxon>
        <taxon>Agaricomycotina</taxon>
        <taxon>Agaricomycetes</taxon>
        <taxon>Gloeophyllales</taxon>
        <taxon>Gloeophyllaceae</taxon>
        <taxon>Neolentinus</taxon>
    </lineage>
</organism>
<accession>A0A165R6E1</accession>
<dbReference type="AlphaFoldDB" id="A0A165R6E1"/>
<dbReference type="InParanoid" id="A0A165R6E1"/>
<keyword evidence="2" id="KW-1185">Reference proteome</keyword>
<evidence type="ECO:0000313" key="2">
    <source>
        <dbReference type="Proteomes" id="UP000076761"/>
    </source>
</evidence>
<reference evidence="1 2" key="1">
    <citation type="journal article" date="2016" name="Mol. Biol. Evol.">
        <title>Comparative Genomics of Early-Diverging Mushroom-Forming Fungi Provides Insights into the Origins of Lignocellulose Decay Capabilities.</title>
        <authorList>
            <person name="Nagy L.G."/>
            <person name="Riley R."/>
            <person name="Tritt A."/>
            <person name="Adam C."/>
            <person name="Daum C."/>
            <person name="Floudas D."/>
            <person name="Sun H."/>
            <person name="Yadav J.S."/>
            <person name="Pangilinan J."/>
            <person name="Larsson K.H."/>
            <person name="Matsuura K."/>
            <person name="Barry K."/>
            <person name="Labutti K."/>
            <person name="Kuo R."/>
            <person name="Ohm R.A."/>
            <person name="Bhattacharya S.S."/>
            <person name="Shirouzu T."/>
            <person name="Yoshinaga Y."/>
            <person name="Martin F.M."/>
            <person name="Grigoriev I.V."/>
            <person name="Hibbett D.S."/>
        </authorList>
    </citation>
    <scope>NUCLEOTIDE SEQUENCE [LARGE SCALE GENOMIC DNA]</scope>
    <source>
        <strain evidence="1 2">HHB14362 ss-1</strain>
    </source>
</reference>
<gene>
    <name evidence="1" type="ORF">NEOLEDRAFT_1136761</name>
</gene>
<sequence length="147" mass="16572">MVTYINRASASINILPLEILDSILVLAVDTERTTAAARGLSSFSWMKIGHVCQQWYEVLKNNKGLWNEIVTVNPDVTALFLGRAFKPSVRLAIRPADGSDSEMRTRLFDVLEQFSEKIVSLDVEMPSTMWEIFRCRLPPLSPSMLPS</sequence>
<evidence type="ECO:0000313" key="1">
    <source>
        <dbReference type="EMBL" id="KZT23367.1"/>
    </source>
</evidence>
<protein>
    <submittedName>
        <fullName evidence="1">Uncharacterized protein</fullName>
    </submittedName>
</protein>
<name>A0A165R6E1_9AGAM</name>
<proteinExistence type="predicted"/>
<dbReference type="OrthoDB" id="3365698at2759"/>